<evidence type="ECO:0000313" key="11">
    <source>
        <dbReference type="EMBL" id="SFS76185.1"/>
    </source>
</evidence>
<evidence type="ECO:0000256" key="4">
    <source>
        <dbReference type="ARBA" id="ARBA00022692"/>
    </source>
</evidence>
<dbReference type="PANTHER" id="PTHR30309:SF0">
    <property type="entry name" value="GLYCEROL-3-PHOSPHATE ACYLTRANSFERASE-RELATED"/>
    <property type="match status" value="1"/>
</dbReference>
<keyword evidence="8" id="KW-0594">Phospholipid biosynthesis</keyword>
<keyword evidence="11" id="KW-0012">Acyltransferase</keyword>
<keyword evidence="4 10" id="KW-0812">Transmembrane</keyword>
<dbReference type="RefSeq" id="WP_091837224.1">
    <property type="nucleotide sequence ID" value="NZ_FPAA01000007.1"/>
</dbReference>
<dbReference type="PANTHER" id="PTHR30309">
    <property type="entry name" value="INNER MEMBRANE PROTEIN YGIH"/>
    <property type="match status" value="1"/>
</dbReference>
<dbReference type="AlphaFoldDB" id="A0A1I6SGU2"/>
<evidence type="ECO:0000313" key="12">
    <source>
        <dbReference type="Proteomes" id="UP000198660"/>
    </source>
</evidence>
<name>A0A1I6SGU2_9BACL</name>
<evidence type="ECO:0000256" key="8">
    <source>
        <dbReference type="ARBA" id="ARBA00023209"/>
    </source>
</evidence>
<evidence type="ECO:0000256" key="5">
    <source>
        <dbReference type="ARBA" id="ARBA00022989"/>
    </source>
</evidence>
<keyword evidence="2" id="KW-0444">Lipid biosynthesis</keyword>
<keyword evidence="1" id="KW-1003">Cell membrane</keyword>
<feature type="transmembrane region" description="Helical" evidence="10">
    <location>
        <begin position="142"/>
        <end position="167"/>
    </location>
</feature>
<protein>
    <submittedName>
        <fullName evidence="11">Glycerol-3-phosphate acyltransferase PlsY</fullName>
    </submittedName>
</protein>
<dbReference type="Proteomes" id="UP000198660">
    <property type="component" value="Unassembled WGS sequence"/>
</dbReference>
<keyword evidence="6" id="KW-0443">Lipid metabolism</keyword>
<evidence type="ECO:0000256" key="1">
    <source>
        <dbReference type="ARBA" id="ARBA00022475"/>
    </source>
</evidence>
<dbReference type="InterPro" id="IPR003811">
    <property type="entry name" value="G3P_acylTferase_PlsY"/>
</dbReference>
<gene>
    <name evidence="11" type="ORF">SAMN05444972_10781</name>
</gene>
<keyword evidence="9" id="KW-1208">Phospholipid metabolism</keyword>
<proteinExistence type="predicted"/>
<keyword evidence="3 11" id="KW-0808">Transferase</keyword>
<evidence type="ECO:0000256" key="2">
    <source>
        <dbReference type="ARBA" id="ARBA00022516"/>
    </source>
</evidence>
<dbReference type="GO" id="GO:0043772">
    <property type="term" value="F:acyl-phosphate glycerol-3-phosphate acyltransferase activity"/>
    <property type="evidence" value="ECO:0007669"/>
    <property type="project" value="InterPro"/>
</dbReference>
<dbReference type="GO" id="GO:0008654">
    <property type="term" value="P:phospholipid biosynthetic process"/>
    <property type="evidence" value="ECO:0007669"/>
    <property type="project" value="UniProtKB-KW"/>
</dbReference>
<feature type="transmembrane region" description="Helical" evidence="10">
    <location>
        <begin position="6"/>
        <end position="25"/>
    </location>
</feature>
<organism evidence="11 12">
    <name type="scientific">Marininema halotolerans</name>
    <dbReference type="NCBI Taxonomy" id="1155944"/>
    <lineage>
        <taxon>Bacteria</taxon>
        <taxon>Bacillati</taxon>
        <taxon>Bacillota</taxon>
        <taxon>Bacilli</taxon>
        <taxon>Bacillales</taxon>
        <taxon>Thermoactinomycetaceae</taxon>
        <taxon>Marininema</taxon>
    </lineage>
</organism>
<evidence type="ECO:0000256" key="6">
    <source>
        <dbReference type="ARBA" id="ARBA00023098"/>
    </source>
</evidence>
<keyword evidence="5 10" id="KW-1133">Transmembrane helix</keyword>
<evidence type="ECO:0000256" key="10">
    <source>
        <dbReference type="SAM" id="Phobius"/>
    </source>
</evidence>
<reference evidence="12" key="1">
    <citation type="submission" date="2016-10" db="EMBL/GenBank/DDBJ databases">
        <authorList>
            <person name="Varghese N."/>
            <person name="Submissions S."/>
        </authorList>
    </citation>
    <scope>NUCLEOTIDE SEQUENCE [LARGE SCALE GENOMIC DNA]</scope>
    <source>
        <strain evidence="12">DSM 45789</strain>
    </source>
</reference>
<dbReference type="GO" id="GO:0005886">
    <property type="term" value="C:plasma membrane"/>
    <property type="evidence" value="ECO:0007669"/>
    <property type="project" value="InterPro"/>
</dbReference>
<accession>A0A1I6SGU2</accession>
<dbReference type="SMART" id="SM01207">
    <property type="entry name" value="G3P_acyltransf"/>
    <property type="match status" value="1"/>
</dbReference>
<dbReference type="EMBL" id="FPAA01000007">
    <property type="protein sequence ID" value="SFS76185.1"/>
    <property type="molecule type" value="Genomic_DNA"/>
</dbReference>
<dbReference type="OrthoDB" id="2988269at2"/>
<keyword evidence="12" id="KW-1185">Reference proteome</keyword>
<sequence>MTTYLLIIVTAYLTGSLPLVSLWRGKGFRAWPPPDGVYQPRDFSESLWMLLLEISKGAIATLLGLMFLGWSGAAMAALMVVTGHLFPIFTGFRGGKGMAVSAGALLILSPFLFILGIGIYVAVLLLTRYLSISAVVATGGVLLLSLVLFPSFYVILVVFILGGLILIRYREPLARWRRGSERPFHFRGFRRWG</sequence>
<dbReference type="Pfam" id="PF02660">
    <property type="entry name" value="G3P_acyltransf"/>
    <property type="match status" value="1"/>
</dbReference>
<feature type="transmembrane region" description="Helical" evidence="10">
    <location>
        <begin position="104"/>
        <end position="130"/>
    </location>
</feature>
<evidence type="ECO:0000256" key="3">
    <source>
        <dbReference type="ARBA" id="ARBA00022679"/>
    </source>
</evidence>
<evidence type="ECO:0000256" key="7">
    <source>
        <dbReference type="ARBA" id="ARBA00023136"/>
    </source>
</evidence>
<keyword evidence="7 10" id="KW-0472">Membrane</keyword>
<evidence type="ECO:0000256" key="9">
    <source>
        <dbReference type="ARBA" id="ARBA00023264"/>
    </source>
</evidence>